<dbReference type="Pfam" id="PF09995">
    <property type="entry name" value="MPAB_Lcp_cat"/>
    <property type="match status" value="1"/>
</dbReference>
<dbReference type="PANTHER" id="PTHR36151:SF3">
    <property type="entry name" value="ER-BOUND OXYGENASE MPAB_MPAB'_RUBBER OXYGENASE CATALYTIC DOMAIN-CONTAINING PROTEIN"/>
    <property type="match status" value="1"/>
</dbReference>
<evidence type="ECO:0000313" key="3">
    <source>
        <dbReference type="Proteomes" id="UP000225108"/>
    </source>
</evidence>
<organism evidence="2 3">
    <name type="scientific">Williamsia marianensis</name>
    <dbReference type="NCBI Taxonomy" id="85044"/>
    <lineage>
        <taxon>Bacteria</taxon>
        <taxon>Bacillati</taxon>
        <taxon>Actinomycetota</taxon>
        <taxon>Actinomycetes</taxon>
        <taxon>Mycobacteriales</taxon>
        <taxon>Nocardiaceae</taxon>
        <taxon>Williamsia</taxon>
    </lineage>
</organism>
<gene>
    <name evidence="2" type="ORF">CSW57_05560</name>
</gene>
<dbReference type="AlphaFoldDB" id="A0A2G3PT14"/>
<evidence type="ECO:0000313" key="2">
    <source>
        <dbReference type="EMBL" id="PHV69007.1"/>
    </source>
</evidence>
<protein>
    <recommendedName>
        <fullName evidence="1">ER-bound oxygenase mpaB/mpaB'/Rubber oxygenase catalytic domain-containing protein</fullName>
    </recommendedName>
</protein>
<accession>A0A2G3PT14</accession>
<sequence length="277" mass="30866">MHKNPTRTADLMTTLGSTMGVANVIMQLSLPGVGYGVLESRVDSGSTFKHPFKRARTTGQYLAVAIQGTDDDAEYVRTAIQAIHSQVTSTPQSPVGYSANNPNLQLWVAACLFRYFVDQYEFMYGRLSDASADAIYADAARLGTTLNVRPDMWPADRNAFEAYWAEQLQKISIDPPVREMLASLADLSFLPGPLGLAGVVMQRALGQRTLFMTKGALPAEFRDAMGFTWTADDDRRYRKAIAMHRRFDRLNPGMLKGYNQLMLAGLRVRRKLGIRVF</sequence>
<comment type="caution">
    <text evidence="2">The sequence shown here is derived from an EMBL/GenBank/DDBJ whole genome shotgun (WGS) entry which is preliminary data.</text>
</comment>
<dbReference type="RefSeq" id="WP_099382081.1">
    <property type="nucleotide sequence ID" value="NZ_PEBD01000004.1"/>
</dbReference>
<dbReference type="EMBL" id="PEBD01000004">
    <property type="protein sequence ID" value="PHV69007.1"/>
    <property type="molecule type" value="Genomic_DNA"/>
</dbReference>
<dbReference type="PANTHER" id="PTHR36151">
    <property type="entry name" value="BLR2777 PROTEIN"/>
    <property type="match status" value="1"/>
</dbReference>
<evidence type="ECO:0000259" key="1">
    <source>
        <dbReference type="Pfam" id="PF09995"/>
    </source>
</evidence>
<feature type="domain" description="ER-bound oxygenase mpaB/mpaB'/Rubber oxygenase catalytic" evidence="1">
    <location>
        <begin position="18"/>
        <end position="245"/>
    </location>
</feature>
<dbReference type="InterPro" id="IPR018713">
    <property type="entry name" value="MPAB/Lcp_cat_dom"/>
</dbReference>
<reference evidence="2 3" key="1">
    <citation type="submission" date="2017-10" db="EMBL/GenBank/DDBJ databases">
        <title>The draft genome sequence of Williamsia sp. BULT 1.1 isolated from the semi-arid grassland soils from South Africa.</title>
        <authorList>
            <person name="Kabwe M.H."/>
            <person name="Govender N."/>
            <person name="Mutseka Lunga P."/>
            <person name="Vikram S."/>
            <person name="Makhalanyane T.P."/>
        </authorList>
    </citation>
    <scope>NUCLEOTIDE SEQUENCE [LARGE SCALE GENOMIC DNA]</scope>
    <source>
        <strain evidence="2 3">BULT 1.1</strain>
    </source>
</reference>
<dbReference type="Proteomes" id="UP000225108">
    <property type="component" value="Unassembled WGS sequence"/>
</dbReference>
<proteinExistence type="predicted"/>
<name>A0A2G3PT14_WILMA</name>
<dbReference type="GO" id="GO:0016491">
    <property type="term" value="F:oxidoreductase activity"/>
    <property type="evidence" value="ECO:0007669"/>
    <property type="project" value="InterPro"/>
</dbReference>